<reference evidence="10 11" key="1">
    <citation type="submission" date="2024-01" db="EMBL/GenBank/DDBJ databases">
        <title>The genomes of 5 underutilized Papilionoideae crops provide insights into root nodulation and disease resistanc.</title>
        <authorList>
            <person name="Jiang F."/>
        </authorList>
    </citation>
    <scope>NUCLEOTIDE SEQUENCE [LARGE SCALE GENOMIC DNA]</scope>
    <source>
        <strain evidence="10">DUOXIRENSHENG_FW03</strain>
        <tissue evidence="10">Leaves</tissue>
    </source>
</reference>
<evidence type="ECO:0000256" key="6">
    <source>
        <dbReference type="ARBA" id="ARBA00037941"/>
    </source>
</evidence>
<dbReference type="EMBL" id="JAYMYS010000009">
    <property type="protein sequence ID" value="KAK7380837.1"/>
    <property type="molecule type" value="Genomic_DNA"/>
</dbReference>
<evidence type="ECO:0000313" key="11">
    <source>
        <dbReference type="Proteomes" id="UP001386955"/>
    </source>
</evidence>
<dbReference type="Pfam" id="PF01266">
    <property type="entry name" value="DAO"/>
    <property type="match status" value="1"/>
</dbReference>
<dbReference type="SUPFAM" id="SSF51905">
    <property type="entry name" value="FAD/NAD(P)-binding domain"/>
    <property type="match status" value="1"/>
</dbReference>
<dbReference type="Proteomes" id="UP001386955">
    <property type="component" value="Unassembled WGS sequence"/>
</dbReference>
<dbReference type="AlphaFoldDB" id="A0AAN9RQN4"/>
<dbReference type="Gene3D" id="3.30.9.10">
    <property type="entry name" value="D-Amino Acid Oxidase, subunit A, domain 2"/>
    <property type="match status" value="1"/>
</dbReference>
<feature type="domain" description="FAD dependent oxidoreductase" evidence="9">
    <location>
        <begin position="57"/>
        <end position="437"/>
    </location>
</feature>
<evidence type="ECO:0000256" key="5">
    <source>
        <dbReference type="ARBA" id="ARBA00036066"/>
    </source>
</evidence>
<dbReference type="PANTHER" id="PTHR43104:SF4">
    <property type="entry name" value="L-2-HYDROXYGLUTARATE DEHYDROGENASE, MITOCHONDRIAL"/>
    <property type="match status" value="1"/>
</dbReference>
<evidence type="ECO:0000256" key="1">
    <source>
        <dbReference type="ARBA" id="ARBA00001974"/>
    </source>
</evidence>
<dbReference type="EC" id="1.1.99.2" evidence="7"/>
<proteinExistence type="inferred from homology"/>
<evidence type="ECO:0000256" key="8">
    <source>
        <dbReference type="ARBA" id="ARBA00041137"/>
    </source>
</evidence>
<keyword evidence="4" id="KW-0560">Oxidoreductase</keyword>
<evidence type="ECO:0000256" key="2">
    <source>
        <dbReference type="ARBA" id="ARBA00022630"/>
    </source>
</evidence>
<name>A0AAN9RQN4_PSOTE</name>
<gene>
    <name evidence="10" type="ORF">VNO78_33356</name>
</gene>
<sequence>MLKQTIERLGGCISASRRRVGVHMKWKKHLFGNWVRSITQSTDRTTWYSGPKERVECVVIGAGVVGIAVARALALKGKEVLVIESAPTFGTGTSSRNSEVIHAGIYYPPNSFKAIFCTRGRELLYDYCSKHDIPHKRIGKLIVATRSFEIPKLNDILNCGIQNGIDCLKMVDGVEAMKMEPELQCVKAILSPLTGIIDSHSLMLSLVGEAENHGTTFTYNSAVIGSHLEGNEICLHVTETNHLKEWKGTSILHPELLLIPKLVVNSTGLSAPALAKRFAGLKNGVIPPAYYARGCYFTLSNTKASPFRRLIYPIPEDGGIGVHVTIDLNSLVKFGPNVEWIDNVDDISSFQNKFDYSVNAKSAEQFYPEIRKYYPNLKDGSLEPGYSGIRPKLSGPLQPPADFVIQGEDIHGVHGLINLLGIESPGLTSSMAIAEFISTRLLG</sequence>
<evidence type="ECO:0000256" key="3">
    <source>
        <dbReference type="ARBA" id="ARBA00022827"/>
    </source>
</evidence>
<evidence type="ECO:0000256" key="7">
    <source>
        <dbReference type="ARBA" id="ARBA00038878"/>
    </source>
</evidence>
<comment type="caution">
    <text evidence="10">The sequence shown here is derived from an EMBL/GenBank/DDBJ whole genome shotgun (WGS) entry which is preliminary data.</text>
</comment>
<evidence type="ECO:0000256" key="4">
    <source>
        <dbReference type="ARBA" id="ARBA00023002"/>
    </source>
</evidence>
<dbReference type="GO" id="GO:0047545">
    <property type="term" value="F:(S)-2-hydroxyglutarate dehydrogenase activity"/>
    <property type="evidence" value="ECO:0007669"/>
    <property type="project" value="UniProtKB-EC"/>
</dbReference>
<comment type="catalytic activity">
    <reaction evidence="5">
        <text>(S)-2-hydroxyglutarate + A = 2-oxoglutarate + AH2</text>
        <dbReference type="Rhea" id="RHEA:21252"/>
        <dbReference type="ChEBI" id="CHEBI:13193"/>
        <dbReference type="ChEBI" id="CHEBI:16782"/>
        <dbReference type="ChEBI" id="CHEBI:16810"/>
        <dbReference type="ChEBI" id="CHEBI:17499"/>
        <dbReference type="EC" id="1.1.99.2"/>
    </reaction>
</comment>
<accession>A0AAN9RQN4</accession>
<dbReference type="InterPro" id="IPR036188">
    <property type="entry name" value="FAD/NAD-bd_sf"/>
</dbReference>
<evidence type="ECO:0000313" key="10">
    <source>
        <dbReference type="EMBL" id="KAK7380837.1"/>
    </source>
</evidence>
<keyword evidence="2" id="KW-0285">Flavoprotein</keyword>
<comment type="similarity">
    <text evidence="6">Belongs to the L2HGDH family.</text>
</comment>
<dbReference type="PANTHER" id="PTHR43104">
    <property type="entry name" value="L-2-HYDROXYGLUTARATE DEHYDROGENASE, MITOCHONDRIAL"/>
    <property type="match status" value="1"/>
</dbReference>
<keyword evidence="11" id="KW-1185">Reference proteome</keyword>
<dbReference type="Gene3D" id="3.50.50.60">
    <property type="entry name" value="FAD/NAD(P)-binding domain"/>
    <property type="match status" value="1"/>
</dbReference>
<organism evidence="10 11">
    <name type="scientific">Psophocarpus tetragonolobus</name>
    <name type="common">Winged bean</name>
    <name type="synonym">Dolichos tetragonolobus</name>
    <dbReference type="NCBI Taxonomy" id="3891"/>
    <lineage>
        <taxon>Eukaryota</taxon>
        <taxon>Viridiplantae</taxon>
        <taxon>Streptophyta</taxon>
        <taxon>Embryophyta</taxon>
        <taxon>Tracheophyta</taxon>
        <taxon>Spermatophyta</taxon>
        <taxon>Magnoliopsida</taxon>
        <taxon>eudicotyledons</taxon>
        <taxon>Gunneridae</taxon>
        <taxon>Pentapetalae</taxon>
        <taxon>rosids</taxon>
        <taxon>fabids</taxon>
        <taxon>Fabales</taxon>
        <taxon>Fabaceae</taxon>
        <taxon>Papilionoideae</taxon>
        <taxon>50 kb inversion clade</taxon>
        <taxon>NPAAA clade</taxon>
        <taxon>indigoferoid/millettioid clade</taxon>
        <taxon>Phaseoleae</taxon>
        <taxon>Psophocarpus</taxon>
    </lineage>
</organism>
<comment type="cofactor">
    <cofactor evidence="1">
        <name>FAD</name>
        <dbReference type="ChEBI" id="CHEBI:57692"/>
    </cofactor>
</comment>
<dbReference type="InterPro" id="IPR006076">
    <property type="entry name" value="FAD-dep_OxRdtase"/>
</dbReference>
<evidence type="ECO:0000259" key="9">
    <source>
        <dbReference type="Pfam" id="PF01266"/>
    </source>
</evidence>
<keyword evidence="3" id="KW-0274">FAD</keyword>
<protein>
    <recommendedName>
        <fullName evidence="8">L-2-hydroxyglutarate dehydrogenase, mitochondrial</fullName>
        <ecNumber evidence="7">1.1.99.2</ecNumber>
    </recommendedName>
</protein>